<dbReference type="SMART" id="SM00862">
    <property type="entry name" value="Trans_reg_C"/>
    <property type="match status" value="1"/>
</dbReference>
<evidence type="ECO:0000313" key="10">
    <source>
        <dbReference type="EMBL" id="AIQ66911.1"/>
    </source>
</evidence>
<evidence type="ECO:0000256" key="7">
    <source>
        <dbReference type="PROSITE-ProRule" id="PRU01091"/>
    </source>
</evidence>
<sequence>MPKLLVVDDDLDMLALVRAALEKDGHQVDTEADAAAVQPARCQLYDLLLLDVMMPGEDGFSLCSRIRAEVDCPILFLTAKAEDAALVQGFGLGADDYIKKPFSIAELRARVNAHLRREVRQPTSTLSRGGVRFDMQAKVAIAGEHILPFTKGEYAICEHLALHAGQVFTKEQLYEAVFGFDAEGDSSAIAEHIKNIRAKLKAGGLSPVETVWGVGYKWRKDIVL</sequence>
<dbReference type="Gene3D" id="3.40.50.2300">
    <property type="match status" value="1"/>
</dbReference>
<dbReference type="SMART" id="SM00448">
    <property type="entry name" value="REC"/>
    <property type="match status" value="1"/>
</dbReference>
<dbReference type="Proteomes" id="UP000029500">
    <property type="component" value="Chromosome"/>
</dbReference>
<dbReference type="Gene3D" id="6.10.250.690">
    <property type="match status" value="1"/>
</dbReference>
<feature type="modified residue" description="4-aspartylphosphate" evidence="6">
    <location>
        <position position="51"/>
    </location>
</feature>
<dbReference type="AlphaFoldDB" id="A0A089LZJ1"/>
<keyword evidence="1 6" id="KW-0597">Phosphoprotein</keyword>
<dbReference type="GO" id="GO:0000156">
    <property type="term" value="F:phosphorelay response regulator activity"/>
    <property type="evidence" value="ECO:0007669"/>
    <property type="project" value="TreeGrafter"/>
</dbReference>
<dbReference type="InterPro" id="IPR001867">
    <property type="entry name" value="OmpR/PhoB-type_DNA-bd"/>
</dbReference>
<feature type="DNA-binding region" description="OmpR/PhoB-type" evidence="7">
    <location>
        <begin position="123"/>
        <end position="220"/>
    </location>
</feature>
<keyword evidence="2" id="KW-0902">Two-component regulatory system</keyword>
<reference evidence="10 11" key="1">
    <citation type="submission" date="2014-08" db="EMBL/GenBank/DDBJ databases">
        <title>Comparative genomics of the Paenibacillus odorifer group.</title>
        <authorList>
            <person name="den Bakker H.C."/>
            <person name="Tsai Y.-C."/>
            <person name="Martin N."/>
            <person name="Korlach J."/>
            <person name="Wiedmann M."/>
        </authorList>
    </citation>
    <scope>NUCLEOTIDE SEQUENCE [LARGE SCALE GENOMIC DNA]</scope>
    <source>
        <strain evidence="10 11">DSM 15220</strain>
    </source>
</reference>
<dbReference type="Gene3D" id="1.10.10.10">
    <property type="entry name" value="Winged helix-like DNA-binding domain superfamily/Winged helix DNA-binding domain"/>
    <property type="match status" value="1"/>
</dbReference>
<dbReference type="SUPFAM" id="SSF52172">
    <property type="entry name" value="CheY-like"/>
    <property type="match status" value="1"/>
</dbReference>
<accession>A0A089LZJ1</accession>
<dbReference type="PANTHER" id="PTHR48111">
    <property type="entry name" value="REGULATOR OF RPOS"/>
    <property type="match status" value="1"/>
</dbReference>
<dbReference type="KEGG" id="pgm:PGRAT_04075"/>
<feature type="domain" description="OmpR/PhoB-type" evidence="9">
    <location>
        <begin position="123"/>
        <end position="220"/>
    </location>
</feature>
<feature type="domain" description="Response regulatory" evidence="8">
    <location>
        <begin position="3"/>
        <end position="115"/>
    </location>
</feature>
<dbReference type="GO" id="GO:0006355">
    <property type="term" value="P:regulation of DNA-templated transcription"/>
    <property type="evidence" value="ECO:0007669"/>
    <property type="project" value="InterPro"/>
</dbReference>
<keyword evidence="4 7" id="KW-0238">DNA-binding</keyword>
<protein>
    <submittedName>
        <fullName evidence="10">Multidrug ABC transporter</fullName>
    </submittedName>
</protein>
<evidence type="ECO:0000313" key="11">
    <source>
        <dbReference type="Proteomes" id="UP000029500"/>
    </source>
</evidence>
<dbReference type="OrthoDB" id="9790442at2"/>
<dbReference type="Pfam" id="PF00486">
    <property type="entry name" value="Trans_reg_C"/>
    <property type="match status" value="1"/>
</dbReference>
<evidence type="ECO:0000256" key="1">
    <source>
        <dbReference type="ARBA" id="ARBA00022553"/>
    </source>
</evidence>
<evidence type="ECO:0000256" key="3">
    <source>
        <dbReference type="ARBA" id="ARBA00023015"/>
    </source>
</evidence>
<dbReference type="InterPro" id="IPR011006">
    <property type="entry name" value="CheY-like_superfamily"/>
</dbReference>
<dbReference type="CDD" id="cd00383">
    <property type="entry name" value="trans_reg_C"/>
    <property type="match status" value="1"/>
</dbReference>
<dbReference type="GO" id="GO:0000976">
    <property type="term" value="F:transcription cis-regulatory region binding"/>
    <property type="evidence" value="ECO:0007669"/>
    <property type="project" value="TreeGrafter"/>
</dbReference>
<dbReference type="PANTHER" id="PTHR48111:SF2">
    <property type="entry name" value="RESPONSE REGULATOR SAER"/>
    <property type="match status" value="1"/>
</dbReference>
<keyword evidence="3" id="KW-0805">Transcription regulation</keyword>
<dbReference type="HOGENOM" id="CLU_000445_30_3_9"/>
<organism evidence="10 11">
    <name type="scientific">Paenibacillus graminis</name>
    <dbReference type="NCBI Taxonomy" id="189425"/>
    <lineage>
        <taxon>Bacteria</taxon>
        <taxon>Bacillati</taxon>
        <taxon>Bacillota</taxon>
        <taxon>Bacilli</taxon>
        <taxon>Bacillales</taxon>
        <taxon>Paenibacillaceae</taxon>
        <taxon>Paenibacillus</taxon>
    </lineage>
</organism>
<dbReference type="PROSITE" id="PS50110">
    <property type="entry name" value="RESPONSE_REGULATORY"/>
    <property type="match status" value="1"/>
</dbReference>
<dbReference type="RefSeq" id="WP_042266066.1">
    <property type="nucleotide sequence ID" value="NZ_CP009287.1"/>
</dbReference>
<dbReference type="SUPFAM" id="SSF46894">
    <property type="entry name" value="C-terminal effector domain of the bipartite response regulators"/>
    <property type="match status" value="1"/>
</dbReference>
<proteinExistence type="predicted"/>
<dbReference type="eggNOG" id="COG0745">
    <property type="taxonomic scope" value="Bacteria"/>
</dbReference>
<dbReference type="GO" id="GO:0032993">
    <property type="term" value="C:protein-DNA complex"/>
    <property type="evidence" value="ECO:0007669"/>
    <property type="project" value="TreeGrafter"/>
</dbReference>
<dbReference type="InterPro" id="IPR039420">
    <property type="entry name" value="WalR-like"/>
</dbReference>
<evidence type="ECO:0000259" key="8">
    <source>
        <dbReference type="PROSITE" id="PS50110"/>
    </source>
</evidence>
<evidence type="ECO:0000256" key="4">
    <source>
        <dbReference type="ARBA" id="ARBA00023125"/>
    </source>
</evidence>
<dbReference type="GO" id="GO:0005829">
    <property type="term" value="C:cytosol"/>
    <property type="evidence" value="ECO:0007669"/>
    <property type="project" value="TreeGrafter"/>
</dbReference>
<dbReference type="Pfam" id="PF00072">
    <property type="entry name" value="Response_reg"/>
    <property type="match status" value="1"/>
</dbReference>
<evidence type="ECO:0000256" key="6">
    <source>
        <dbReference type="PROSITE-ProRule" id="PRU00169"/>
    </source>
</evidence>
<evidence type="ECO:0000259" key="9">
    <source>
        <dbReference type="PROSITE" id="PS51755"/>
    </source>
</evidence>
<name>A0A089LZJ1_9BACL</name>
<dbReference type="STRING" id="189425.PGRAT_04075"/>
<evidence type="ECO:0000256" key="2">
    <source>
        <dbReference type="ARBA" id="ARBA00023012"/>
    </source>
</evidence>
<dbReference type="CDD" id="cd17574">
    <property type="entry name" value="REC_OmpR"/>
    <property type="match status" value="1"/>
</dbReference>
<keyword evidence="5" id="KW-0804">Transcription</keyword>
<dbReference type="InterPro" id="IPR001789">
    <property type="entry name" value="Sig_transdc_resp-reg_receiver"/>
</dbReference>
<dbReference type="InterPro" id="IPR036388">
    <property type="entry name" value="WH-like_DNA-bd_sf"/>
</dbReference>
<evidence type="ECO:0000256" key="5">
    <source>
        <dbReference type="ARBA" id="ARBA00023163"/>
    </source>
</evidence>
<gene>
    <name evidence="10" type="ORF">PGRAT_04075</name>
</gene>
<dbReference type="InterPro" id="IPR016032">
    <property type="entry name" value="Sig_transdc_resp-reg_C-effctor"/>
</dbReference>
<keyword evidence="11" id="KW-1185">Reference proteome</keyword>
<dbReference type="PROSITE" id="PS51755">
    <property type="entry name" value="OMPR_PHOB"/>
    <property type="match status" value="1"/>
</dbReference>
<dbReference type="EMBL" id="CP009287">
    <property type="protein sequence ID" value="AIQ66911.1"/>
    <property type="molecule type" value="Genomic_DNA"/>
</dbReference>